<proteinExistence type="predicted"/>
<evidence type="ECO:0000313" key="2">
    <source>
        <dbReference type="Proteomes" id="UP000308197"/>
    </source>
</evidence>
<dbReference type="InParanoid" id="A0A5C3NUR6"/>
<gene>
    <name evidence="1" type="ORF">K466DRAFT_604783</name>
</gene>
<dbReference type="EMBL" id="ML211656">
    <property type="protein sequence ID" value="TFK81095.1"/>
    <property type="molecule type" value="Genomic_DNA"/>
</dbReference>
<dbReference type="AlphaFoldDB" id="A0A5C3NUR6"/>
<organism evidence="1 2">
    <name type="scientific">Polyporus arcularius HHB13444</name>
    <dbReference type="NCBI Taxonomy" id="1314778"/>
    <lineage>
        <taxon>Eukaryota</taxon>
        <taxon>Fungi</taxon>
        <taxon>Dikarya</taxon>
        <taxon>Basidiomycota</taxon>
        <taxon>Agaricomycotina</taxon>
        <taxon>Agaricomycetes</taxon>
        <taxon>Polyporales</taxon>
        <taxon>Polyporaceae</taxon>
        <taxon>Polyporus</taxon>
    </lineage>
</organism>
<evidence type="ECO:0000313" key="1">
    <source>
        <dbReference type="EMBL" id="TFK81095.1"/>
    </source>
</evidence>
<protein>
    <submittedName>
        <fullName evidence="1">Uncharacterized protein</fullName>
    </submittedName>
</protein>
<dbReference type="Proteomes" id="UP000308197">
    <property type="component" value="Unassembled WGS sequence"/>
</dbReference>
<keyword evidence="2" id="KW-1185">Reference proteome</keyword>
<name>A0A5C3NUR6_9APHY</name>
<reference evidence="1 2" key="1">
    <citation type="journal article" date="2019" name="Nat. Ecol. Evol.">
        <title>Megaphylogeny resolves global patterns of mushroom evolution.</title>
        <authorList>
            <person name="Varga T."/>
            <person name="Krizsan K."/>
            <person name="Foldi C."/>
            <person name="Dima B."/>
            <person name="Sanchez-Garcia M."/>
            <person name="Sanchez-Ramirez S."/>
            <person name="Szollosi G.J."/>
            <person name="Szarkandi J.G."/>
            <person name="Papp V."/>
            <person name="Albert L."/>
            <person name="Andreopoulos W."/>
            <person name="Angelini C."/>
            <person name="Antonin V."/>
            <person name="Barry K.W."/>
            <person name="Bougher N.L."/>
            <person name="Buchanan P."/>
            <person name="Buyck B."/>
            <person name="Bense V."/>
            <person name="Catcheside P."/>
            <person name="Chovatia M."/>
            <person name="Cooper J."/>
            <person name="Damon W."/>
            <person name="Desjardin D."/>
            <person name="Finy P."/>
            <person name="Geml J."/>
            <person name="Haridas S."/>
            <person name="Hughes K."/>
            <person name="Justo A."/>
            <person name="Karasinski D."/>
            <person name="Kautmanova I."/>
            <person name="Kiss B."/>
            <person name="Kocsube S."/>
            <person name="Kotiranta H."/>
            <person name="LaButti K.M."/>
            <person name="Lechner B.E."/>
            <person name="Liimatainen K."/>
            <person name="Lipzen A."/>
            <person name="Lukacs Z."/>
            <person name="Mihaltcheva S."/>
            <person name="Morgado L.N."/>
            <person name="Niskanen T."/>
            <person name="Noordeloos M.E."/>
            <person name="Ohm R.A."/>
            <person name="Ortiz-Santana B."/>
            <person name="Ovrebo C."/>
            <person name="Racz N."/>
            <person name="Riley R."/>
            <person name="Savchenko A."/>
            <person name="Shiryaev A."/>
            <person name="Soop K."/>
            <person name="Spirin V."/>
            <person name="Szebenyi C."/>
            <person name="Tomsovsky M."/>
            <person name="Tulloss R.E."/>
            <person name="Uehling J."/>
            <person name="Grigoriev I.V."/>
            <person name="Vagvolgyi C."/>
            <person name="Papp T."/>
            <person name="Martin F.M."/>
            <person name="Miettinen O."/>
            <person name="Hibbett D.S."/>
            <person name="Nagy L.G."/>
        </authorList>
    </citation>
    <scope>NUCLEOTIDE SEQUENCE [LARGE SCALE GENOMIC DNA]</scope>
    <source>
        <strain evidence="1 2">HHB13444</strain>
    </source>
</reference>
<sequence>MVYHMLSRALRADEVPSPVAGLMEMLDGLPKSEGDCHSTVSTASSGSTNSSEYLMAACFTHRAITPVLDSISKDNILALRRTLRNLAKVAARASVQLSSVNEFDIEDVQNIYTEVTEAFNQLEDSVLEARDCEDKSPTALGQSSPMVSQASSVTEPDIEAEIAAIDALCDPSLCANPITPRTRARYISTYTGNTRHNTTPPAT</sequence>
<accession>A0A5C3NUR6</accession>